<evidence type="ECO:0000259" key="10">
    <source>
        <dbReference type="PROSITE" id="PS50215"/>
    </source>
</evidence>
<dbReference type="InterPro" id="IPR049038">
    <property type="entry name" value="ADAM10_Cys-rich"/>
</dbReference>
<dbReference type="InterPro" id="IPR024079">
    <property type="entry name" value="MetalloPept_cat_dom_sf"/>
</dbReference>
<feature type="domain" description="Disintegrin" evidence="9">
    <location>
        <begin position="522"/>
        <end position="619"/>
    </location>
</feature>
<dbReference type="InterPro" id="IPR001762">
    <property type="entry name" value="Disintegrin_dom"/>
</dbReference>
<keyword evidence="11" id="KW-1185">Reference proteome</keyword>
<feature type="compositionally biased region" description="Polar residues" evidence="6">
    <location>
        <begin position="803"/>
        <end position="813"/>
    </location>
</feature>
<dbReference type="SMART" id="SM00050">
    <property type="entry name" value="DISIN"/>
    <property type="match status" value="1"/>
</dbReference>
<keyword evidence="8" id="KW-0732">Signal</keyword>
<evidence type="ECO:0000313" key="11">
    <source>
        <dbReference type="Proteomes" id="UP000515154"/>
    </source>
</evidence>
<sequence length="868" mass="98431">MLDQTGSLWNSSMLKLFTFILLLQQFLCWNDCFVFTSAPSSTGKRFLDDYIEHYHPLVYNHHELNRNHYRYKRSLNSHILLSFNAFNRDFTLKLEKDDTIFAPDHVHQNRNGTREPVDTSFVYKGTVLGYSNSKVFGVIIAKLFRGEISIPNEPTYHIEPSTRFFSTKQPFHSVIYSEKDLNVDPYKERREKEQKELKFNKNIGSCANDDVHEWMKSVQLSVIKSNDRHKRETTSHSEGRLRYTRSANQNGKSSVRNRTCTLFLQSDPQLWEYMTVTLKYNPTQARDEILGLFVNHVNAVKSIYEDTNFTTYDGSSYFLGVSFVVQRTTIMTPETENCNSGTNPSQFCSPNIDVSNFLNQNSLTSHDDFCLAYIFTYRDFNGGTLGLAWVGSPNTAAGGICERFQPFPEGTKKVDKSLNTGVVTLVNFRQRVPPKVSQLTFAHEVGHNFGSPHDKSVECAPYGSEEKDANDGNYIMYASATSGDKKHNSMFSPCSKDNITRVLDAVINSKNGKKNCFVHSTAAFCGNKLVEGDEQCDCGYEEDCINNKCCHYRGSKEGKQCTLKAGANCSETSGPCCDGFKCGFITDKLCHKEEEQGCTYNSSCDGKRATCPTPSFKKNETLCNHNSKICLDGHCIGSVCRRIKWEECFLTPPQNDEDFDRELLCYVSCTKTGKECISSKDRDKVKLPENIQFHNLLKEINQNIDYAPLKLPAGSPCDNFRGYCDVFHRCRRVDAEGPLARLKNLIFNPETLQTIREWIIVHWWAVMLMCIGLVLFMAAFIKVCAVHTPSSNPRKPAARKLSLPSSRLQNRPMSSRHHVPPPPYPGDNYSGPHIGHGRGPRYDSQDYKGPKSKGGARGKMEMRNFSRS</sequence>
<dbReference type="PANTHER" id="PTHR45702:SF2">
    <property type="entry name" value="KUZBANIAN, ISOFORM A"/>
    <property type="match status" value="1"/>
</dbReference>
<dbReference type="Gene3D" id="3.40.390.10">
    <property type="entry name" value="Collagenase (Catalytic Domain)"/>
    <property type="match status" value="1"/>
</dbReference>
<dbReference type="InterPro" id="IPR001590">
    <property type="entry name" value="Peptidase_M12B"/>
</dbReference>
<keyword evidence="3" id="KW-0165">Cleavage on pair of basic residues</keyword>
<feature type="compositionally biased region" description="Basic and acidic residues" evidence="6">
    <location>
        <begin position="840"/>
        <end position="849"/>
    </location>
</feature>
<dbReference type="EC" id="3.4.24.81" evidence="2"/>
<dbReference type="Pfam" id="PF21299">
    <property type="entry name" value="ADAM10_Cys-rich"/>
    <property type="match status" value="1"/>
</dbReference>
<dbReference type="KEGG" id="osn:115219650"/>
<dbReference type="FunFam" id="4.10.70.10:FF:000003">
    <property type="entry name" value="Disintegrin and metalloproteinase domain-containing protein 17"/>
    <property type="match status" value="1"/>
</dbReference>
<dbReference type="SUPFAM" id="SSF55486">
    <property type="entry name" value="Metalloproteases ('zincins'), catalytic domain"/>
    <property type="match status" value="1"/>
</dbReference>
<keyword evidence="7" id="KW-0812">Transmembrane</keyword>
<evidence type="ECO:0000256" key="3">
    <source>
        <dbReference type="ARBA" id="ARBA00022685"/>
    </source>
</evidence>
<protein>
    <recommendedName>
        <fullName evidence="2">ADAM10 endopeptidase</fullName>
        <ecNumber evidence="2">3.4.24.81</ecNumber>
    </recommendedName>
</protein>
<feature type="region of interest" description="Disordered" evidence="6">
    <location>
        <begin position="789"/>
        <end position="868"/>
    </location>
</feature>
<dbReference type="RefSeq" id="XP_029645681.1">
    <property type="nucleotide sequence ID" value="XM_029789821.2"/>
</dbReference>
<dbReference type="SUPFAM" id="SSF57552">
    <property type="entry name" value="Blood coagulation inhibitor (disintegrin)"/>
    <property type="match status" value="1"/>
</dbReference>
<feature type="signal peptide" evidence="8">
    <location>
        <begin position="1"/>
        <end position="28"/>
    </location>
</feature>
<dbReference type="GO" id="GO:0005886">
    <property type="term" value="C:plasma membrane"/>
    <property type="evidence" value="ECO:0007669"/>
    <property type="project" value="TreeGrafter"/>
</dbReference>
<dbReference type="Pfam" id="PF00200">
    <property type="entry name" value="Disintegrin"/>
    <property type="match status" value="1"/>
</dbReference>
<feature type="binding site" evidence="5">
    <location>
        <position position="453"/>
    </location>
    <ligand>
        <name>Zn(2+)</name>
        <dbReference type="ChEBI" id="CHEBI:29105"/>
        <note>catalytic</note>
    </ligand>
</feature>
<dbReference type="InterPro" id="IPR036436">
    <property type="entry name" value="Disintegrin_dom_sf"/>
</dbReference>
<dbReference type="GO" id="GO:0004222">
    <property type="term" value="F:metalloendopeptidase activity"/>
    <property type="evidence" value="ECO:0007669"/>
    <property type="project" value="InterPro"/>
</dbReference>
<dbReference type="PROSITE" id="PS50215">
    <property type="entry name" value="ADAM_MEPRO"/>
    <property type="match status" value="1"/>
</dbReference>
<dbReference type="PANTHER" id="PTHR45702">
    <property type="entry name" value="ADAM10/ADAM17 METALLOPEPTIDASE FAMILY MEMBER"/>
    <property type="match status" value="1"/>
</dbReference>
<keyword evidence="12" id="KW-0378">Hydrolase</keyword>
<reference evidence="12" key="1">
    <citation type="submission" date="2025-08" db="UniProtKB">
        <authorList>
            <consortium name="RefSeq"/>
        </authorList>
    </citation>
    <scope>IDENTIFICATION</scope>
</reference>
<feature type="chain" id="PRO_5028244315" description="ADAM10 endopeptidase" evidence="8">
    <location>
        <begin position="29"/>
        <end position="868"/>
    </location>
</feature>
<keyword evidence="12" id="KW-0645">Protease</keyword>
<feature type="domain" description="Peptidase M12B" evidence="10">
    <location>
        <begin position="258"/>
        <end position="503"/>
    </location>
</feature>
<dbReference type="PROSITE" id="PS50214">
    <property type="entry name" value="DISINTEGRIN_2"/>
    <property type="match status" value="1"/>
</dbReference>
<dbReference type="Proteomes" id="UP000515154">
    <property type="component" value="Linkage group LG15"/>
</dbReference>
<evidence type="ECO:0000256" key="2">
    <source>
        <dbReference type="ARBA" id="ARBA00012332"/>
    </source>
</evidence>
<dbReference type="GO" id="GO:0046872">
    <property type="term" value="F:metal ion binding"/>
    <property type="evidence" value="ECO:0007669"/>
    <property type="project" value="UniProtKB-KW"/>
</dbReference>
<feature type="binding site" evidence="5">
    <location>
        <position position="443"/>
    </location>
    <ligand>
        <name>Zn(2+)</name>
        <dbReference type="ChEBI" id="CHEBI:29105"/>
        <note>catalytic</note>
    </ligand>
</feature>
<name>A0A6P7T780_9MOLL</name>
<evidence type="ECO:0000313" key="12">
    <source>
        <dbReference type="RefSeq" id="XP_029645681.1"/>
    </source>
</evidence>
<evidence type="ECO:0000259" key="9">
    <source>
        <dbReference type="PROSITE" id="PS50214"/>
    </source>
</evidence>
<evidence type="ECO:0000256" key="5">
    <source>
        <dbReference type="PROSITE-ProRule" id="PRU00276"/>
    </source>
</evidence>
<evidence type="ECO:0000256" key="7">
    <source>
        <dbReference type="SAM" id="Phobius"/>
    </source>
</evidence>
<feature type="transmembrane region" description="Helical" evidence="7">
    <location>
        <begin position="761"/>
        <end position="785"/>
    </location>
</feature>
<comment type="catalytic activity">
    <reaction evidence="1">
        <text>Endopeptidase of broad specificity.</text>
        <dbReference type="EC" id="3.4.24.81"/>
    </reaction>
</comment>
<accession>A0A6P7T780</accession>
<keyword evidence="12" id="KW-0482">Metalloprotease</keyword>
<feature type="binding site" evidence="5">
    <location>
        <position position="447"/>
    </location>
    <ligand>
        <name>Zn(2+)</name>
        <dbReference type="ChEBI" id="CHEBI:29105"/>
        <note>catalytic</note>
    </ligand>
</feature>
<proteinExistence type="predicted"/>
<organism evidence="11 12">
    <name type="scientific">Octopus sinensis</name>
    <name type="common">East Asian common octopus</name>
    <dbReference type="NCBI Taxonomy" id="2607531"/>
    <lineage>
        <taxon>Eukaryota</taxon>
        <taxon>Metazoa</taxon>
        <taxon>Spiralia</taxon>
        <taxon>Lophotrochozoa</taxon>
        <taxon>Mollusca</taxon>
        <taxon>Cephalopoda</taxon>
        <taxon>Coleoidea</taxon>
        <taxon>Octopodiformes</taxon>
        <taxon>Octopoda</taxon>
        <taxon>Incirrata</taxon>
        <taxon>Octopodidae</taxon>
        <taxon>Octopus</taxon>
    </lineage>
</organism>
<comment type="caution">
    <text evidence="5">Lacks conserved residue(s) required for the propagation of feature annotation.</text>
</comment>
<dbReference type="GO" id="GO:0007219">
    <property type="term" value="P:Notch signaling pathway"/>
    <property type="evidence" value="ECO:0007669"/>
    <property type="project" value="TreeGrafter"/>
</dbReference>
<feature type="compositionally biased region" description="Basic and acidic residues" evidence="6">
    <location>
        <begin position="858"/>
        <end position="868"/>
    </location>
</feature>
<keyword evidence="5" id="KW-0862">Zinc</keyword>
<dbReference type="GO" id="GO:0006509">
    <property type="term" value="P:membrane protein ectodomain proteolysis"/>
    <property type="evidence" value="ECO:0007669"/>
    <property type="project" value="TreeGrafter"/>
</dbReference>
<dbReference type="Gene3D" id="4.10.70.10">
    <property type="entry name" value="Disintegrin domain"/>
    <property type="match status" value="1"/>
</dbReference>
<evidence type="ECO:0000256" key="8">
    <source>
        <dbReference type="SAM" id="SignalP"/>
    </source>
</evidence>
<keyword evidence="7" id="KW-0472">Membrane</keyword>
<dbReference type="Pfam" id="PF13574">
    <property type="entry name" value="Reprolysin_2"/>
    <property type="match status" value="1"/>
</dbReference>
<keyword evidence="4" id="KW-1015">Disulfide bond</keyword>
<feature type="active site" evidence="5">
    <location>
        <position position="444"/>
    </location>
</feature>
<keyword evidence="7" id="KW-1133">Transmembrane helix</keyword>
<evidence type="ECO:0000256" key="6">
    <source>
        <dbReference type="SAM" id="MobiDB-lite"/>
    </source>
</evidence>
<evidence type="ECO:0000256" key="4">
    <source>
        <dbReference type="ARBA" id="ARBA00023157"/>
    </source>
</evidence>
<evidence type="ECO:0000256" key="1">
    <source>
        <dbReference type="ARBA" id="ARBA00001809"/>
    </source>
</evidence>
<dbReference type="AlphaFoldDB" id="A0A6P7T780"/>
<dbReference type="InterPro" id="IPR051489">
    <property type="entry name" value="ADAM_Metalloproteinase"/>
</dbReference>
<keyword evidence="5" id="KW-0479">Metal-binding</keyword>
<gene>
    <name evidence="12" type="primary">LOC115219650</name>
</gene>